<dbReference type="NCBIfam" id="TIGR00792">
    <property type="entry name" value="gph"/>
    <property type="match status" value="1"/>
</dbReference>
<sequence length="488" mass="54309">MNNKSQKLSVLEKIGYGLGDFAANLIFQTLLTFLAFFYTDVYKIPAGTASIIIFIGGFIGAFFNIIMGVIADRTQTKWGKFRPWILWTAFPFGIAAVLSFLTPDFELGGKITYTLLTYFFLVLIYSANNLPYAALSGVLTGDMKERNSLSSYRFVAVMVAQFIIQSLLLPLVLIFGDGDKAVGFKNTMMLFAVIGVICLLITFFTTRERIIPAQNQESSVKQDFTDLCKNGPWLVMLLVTILVFITLSLKGGMYVFYFKYYLDAAAQAAFLKDIGFTSFITQMNSILSSMGFVDFLWPQDAPTSAFSLFNAGGIIFMIIGILFSKPLADSFGKRNIYIIFIFLSAVSLLLFNFYSRTAIAMVFVTQLLHGLIYGVTIPLLWAMIADVADYSEWKNNRRATATVFSAMLFGLKIGISIGGALGAAFLSKYGYVAEEVNQVPAAVEGIKLSVSIYPGFIFIISAVLLCFYVIDKKMEFEIESDLQERRKN</sequence>
<dbReference type="AlphaFoldDB" id="A0A085ZMM4"/>
<dbReference type="PANTHER" id="PTHR11328">
    <property type="entry name" value="MAJOR FACILITATOR SUPERFAMILY DOMAIN-CONTAINING PROTEIN"/>
    <property type="match status" value="1"/>
</dbReference>
<dbReference type="EMBL" id="JPRL01000001">
    <property type="protein sequence ID" value="KFF05688.1"/>
    <property type="molecule type" value="Genomic_DNA"/>
</dbReference>
<feature type="transmembrane region" description="Helical" evidence="5">
    <location>
        <begin position="446"/>
        <end position="470"/>
    </location>
</feature>
<dbReference type="InterPro" id="IPR039672">
    <property type="entry name" value="MFS_2"/>
</dbReference>
<keyword evidence="4 5" id="KW-0472">Membrane</keyword>
<dbReference type="STRING" id="362418.IW19_09235"/>
<dbReference type="OrthoDB" id="9764596at2"/>
<feature type="domain" description="Major facilitator superfamily (MFS) profile" evidence="6">
    <location>
        <begin position="236"/>
        <end position="488"/>
    </location>
</feature>
<evidence type="ECO:0000256" key="5">
    <source>
        <dbReference type="SAM" id="Phobius"/>
    </source>
</evidence>
<feature type="transmembrane region" description="Helical" evidence="5">
    <location>
        <begin position="305"/>
        <end position="324"/>
    </location>
</feature>
<comment type="similarity">
    <text evidence="1">Belongs to the sodium:galactoside symporter (TC 2.A.2) family.</text>
</comment>
<dbReference type="Gene3D" id="1.20.1250.20">
    <property type="entry name" value="MFS general substrate transporter like domains"/>
    <property type="match status" value="2"/>
</dbReference>
<dbReference type="SUPFAM" id="SSF103473">
    <property type="entry name" value="MFS general substrate transporter"/>
    <property type="match status" value="1"/>
</dbReference>
<dbReference type="PANTHER" id="PTHR11328:SF24">
    <property type="entry name" value="MAJOR FACILITATOR SUPERFAMILY (MFS) PROFILE DOMAIN-CONTAINING PROTEIN"/>
    <property type="match status" value="1"/>
</dbReference>
<name>A0A085ZMM4_9FLAO</name>
<dbReference type="Proteomes" id="UP000028715">
    <property type="component" value="Unassembled WGS sequence"/>
</dbReference>
<dbReference type="GO" id="GO:0005886">
    <property type="term" value="C:plasma membrane"/>
    <property type="evidence" value="ECO:0007669"/>
    <property type="project" value="TreeGrafter"/>
</dbReference>
<dbReference type="InterPro" id="IPR020846">
    <property type="entry name" value="MFS_dom"/>
</dbReference>
<dbReference type="RefSeq" id="WP_035683331.1">
    <property type="nucleotide sequence ID" value="NZ_JPRL01000001.1"/>
</dbReference>
<evidence type="ECO:0000313" key="7">
    <source>
        <dbReference type="EMBL" id="KFF05688.1"/>
    </source>
</evidence>
<proteinExistence type="inferred from homology"/>
<feature type="transmembrane region" description="Helical" evidence="5">
    <location>
        <begin position="188"/>
        <end position="206"/>
    </location>
</feature>
<accession>A0A085ZMM4</accession>
<feature type="transmembrane region" description="Helical" evidence="5">
    <location>
        <begin position="152"/>
        <end position="176"/>
    </location>
</feature>
<keyword evidence="2 5" id="KW-0812">Transmembrane</keyword>
<feature type="transmembrane region" description="Helical" evidence="5">
    <location>
        <begin position="403"/>
        <end position="426"/>
    </location>
</feature>
<comment type="caution">
    <text evidence="7">The sequence shown here is derived from an EMBL/GenBank/DDBJ whole genome shotgun (WGS) entry which is preliminary data.</text>
</comment>
<feature type="transmembrane region" description="Helical" evidence="5">
    <location>
        <begin position="21"/>
        <end position="39"/>
    </location>
</feature>
<dbReference type="Pfam" id="PF13347">
    <property type="entry name" value="MFS_2"/>
    <property type="match status" value="2"/>
</dbReference>
<gene>
    <name evidence="7" type="ORF">IW19_09235</name>
</gene>
<keyword evidence="3 5" id="KW-1133">Transmembrane helix</keyword>
<feature type="transmembrane region" description="Helical" evidence="5">
    <location>
        <begin position="84"/>
        <end position="103"/>
    </location>
</feature>
<dbReference type="GO" id="GO:0008643">
    <property type="term" value="P:carbohydrate transport"/>
    <property type="evidence" value="ECO:0007669"/>
    <property type="project" value="InterPro"/>
</dbReference>
<feature type="transmembrane region" description="Helical" evidence="5">
    <location>
        <begin position="360"/>
        <end position="382"/>
    </location>
</feature>
<dbReference type="GO" id="GO:0006814">
    <property type="term" value="P:sodium ion transport"/>
    <property type="evidence" value="ECO:0007669"/>
    <property type="project" value="InterPro"/>
</dbReference>
<evidence type="ECO:0000259" key="6">
    <source>
        <dbReference type="PROSITE" id="PS50850"/>
    </source>
</evidence>
<feature type="transmembrane region" description="Helical" evidence="5">
    <location>
        <begin position="51"/>
        <end position="72"/>
    </location>
</feature>
<feature type="transmembrane region" description="Helical" evidence="5">
    <location>
        <begin position="233"/>
        <end position="257"/>
    </location>
</feature>
<dbReference type="PROSITE" id="PS50850">
    <property type="entry name" value="MFS"/>
    <property type="match status" value="1"/>
</dbReference>
<keyword evidence="8" id="KW-1185">Reference proteome</keyword>
<reference evidence="7 8" key="1">
    <citation type="submission" date="2014-07" db="EMBL/GenBank/DDBJ databases">
        <title>Genome of Flavobacterium reichenbachii LMG 25512.</title>
        <authorList>
            <person name="Stropko S.J."/>
            <person name="Pipes S.E."/>
            <person name="Newman J.D."/>
        </authorList>
    </citation>
    <scope>NUCLEOTIDE SEQUENCE [LARGE SCALE GENOMIC DNA]</scope>
    <source>
        <strain evidence="7 8">LMG 25512</strain>
    </source>
</reference>
<dbReference type="eggNOG" id="COG2211">
    <property type="taxonomic scope" value="Bacteria"/>
</dbReference>
<evidence type="ECO:0000256" key="4">
    <source>
        <dbReference type="ARBA" id="ARBA00023136"/>
    </source>
</evidence>
<dbReference type="CDD" id="cd17332">
    <property type="entry name" value="MFS_MelB_like"/>
    <property type="match status" value="1"/>
</dbReference>
<feature type="transmembrane region" description="Helical" evidence="5">
    <location>
        <begin position="115"/>
        <end position="140"/>
    </location>
</feature>
<dbReference type="InterPro" id="IPR001927">
    <property type="entry name" value="Na/Gal_symport"/>
</dbReference>
<evidence type="ECO:0000313" key="8">
    <source>
        <dbReference type="Proteomes" id="UP000028715"/>
    </source>
</evidence>
<evidence type="ECO:0000256" key="1">
    <source>
        <dbReference type="ARBA" id="ARBA00009617"/>
    </source>
</evidence>
<feature type="transmembrane region" description="Helical" evidence="5">
    <location>
        <begin position="336"/>
        <end position="354"/>
    </location>
</feature>
<organism evidence="7 8">
    <name type="scientific">Flavobacterium reichenbachii</name>
    <dbReference type="NCBI Taxonomy" id="362418"/>
    <lineage>
        <taxon>Bacteria</taxon>
        <taxon>Pseudomonadati</taxon>
        <taxon>Bacteroidota</taxon>
        <taxon>Flavobacteriia</taxon>
        <taxon>Flavobacteriales</taxon>
        <taxon>Flavobacteriaceae</taxon>
        <taxon>Flavobacterium</taxon>
    </lineage>
</organism>
<protein>
    <submittedName>
        <fullName evidence="7">Transporter</fullName>
    </submittedName>
</protein>
<evidence type="ECO:0000256" key="3">
    <source>
        <dbReference type="ARBA" id="ARBA00022989"/>
    </source>
</evidence>
<dbReference type="InterPro" id="IPR036259">
    <property type="entry name" value="MFS_trans_sf"/>
</dbReference>
<dbReference type="GO" id="GO:0015293">
    <property type="term" value="F:symporter activity"/>
    <property type="evidence" value="ECO:0007669"/>
    <property type="project" value="InterPro"/>
</dbReference>
<evidence type="ECO:0000256" key="2">
    <source>
        <dbReference type="ARBA" id="ARBA00022692"/>
    </source>
</evidence>